<protein>
    <submittedName>
        <fullName evidence="2">Uncharacterized protein</fullName>
    </submittedName>
</protein>
<dbReference type="OrthoDB" id="4848529at2759"/>
<dbReference type="EMBL" id="NJES01000588">
    <property type="protein sequence ID" value="PHH70765.1"/>
    <property type="molecule type" value="Genomic_DNA"/>
</dbReference>
<proteinExistence type="predicted"/>
<keyword evidence="3" id="KW-1185">Reference proteome</keyword>
<comment type="caution">
    <text evidence="2">The sequence shown here is derived from an EMBL/GenBank/DDBJ whole genome shotgun (WGS) entry which is preliminary data.</text>
</comment>
<feature type="compositionally biased region" description="Basic and acidic residues" evidence="1">
    <location>
        <begin position="91"/>
        <end position="118"/>
    </location>
</feature>
<evidence type="ECO:0000313" key="2">
    <source>
        <dbReference type="EMBL" id="PHH70765.1"/>
    </source>
</evidence>
<feature type="region of interest" description="Disordered" evidence="1">
    <location>
        <begin position="57"/>
        <end position="118"/>
    </location>
</feature>
<reference evidence="2 3" key="1">
    <citation type="submission" date="2017-06" db="EMBL/GenBank/DDBJ databases">
        <title>Ant-infecting Ophiocordyceps genomes reveal a high diversity of potential behavioral manipulation genes and a possible major role for enterotoxins.</title>
        <authorList>
            <person name="De Bekker C."/>
            <person name="Evans H.C."/>
            <person name="Brachmann A."/>
            <person name="Hughes D.P."/>
        </authorList>
    </citation>
    <scope>NUCLEOTIDE SEQUENCE [LARGE SCALE GENOMIC DNA]</scope>
    <source>
        <strain evidence="2 3">Map16</strain>
    </source>
</reference>
<dbReference type="Proteomes" id="UP000226431">
    <property type="component" value="Unassembled WGS sequence"/>
</dbReference>
<evidence type="ECO:0000256" key="1">
    <source>
        <dbReference type="SAM" id="MobiDB-lite"/>
    </source>
</evidence>
<accession>A0A2C5YMN1</accession>
<organism evidence="2 3">
    <name type="scientific">Ophiocordyceps camponoti-rufipedis</name>
    <dbReference type="NCBI Taxonomy" id="2004952"/>
    <lineage>
        <taxon>Eukaryota</taxon>
        <taxon>Fungi</taxon>
        <taxon>Dikarya</taxon>
        <taxon>Ascomycota</taxon>
        <taxon>Pezizomycotina</taxon>
        <taxon>Sordariomycetes</taxon>
        <taxon>Hypocreomycetidae</taxon>
        <taxon>Hypocreales</taxon>
        <taxon>Ophiocordycipitaceae</taxon>
        <taxon>Ophiocordyceps</taxon>
    </lineage>
</organism>
<feature type="compositionally biased region" description="Basic and acidic residues" evidence="1">
    <location>
        <begin position="13"/>
        <end position="24"/>
    </location>
</feature>
<feature type="compositionally biased region" description="Basic residues" evidence="1">
    <location>
        <begin position="81"/>
        <end position="90"/>
    </location>
</feature>
<sequence>MSSGDVTPGKLPWTEDAKFKDDGKTINWSKIKMEGRTTKSLQNMWTKIVKEIAEIEAKDQAGDGHDTPAKSARKPSEARTAAKRRTPTKKRAAEASDKSEASKKVKRSGPDEKGTDSE</sequence>
<evidence type="ECO:0000313" key="3">
    <source>
        <dbReference type="Proteomes" id="UP000226431"/>
    </source>
</evidence>
<feature type="region of interest" description="Disordered" evidence="1">
    <location>
        <begin position="1"/>
        <end position="24"/>
    </location>
</feature>
<name>A0A2C5YMN1_9HYPO</name>
<gene>
    <name evidence="2" type="ORF">CDD80_5733</name>
</gene>
<feature type="compositionally biased region" description="Basic and acidic residues" evidence="1">
    <location>
        <begin position="57"/>
        <end position="68"/>
    </location>
</feature>
<dbReference type="AlphaFoldDB" id="A0A2C5YMN1"/>